<dbReference type="InterPro" id="IPR029071">
    <property type="entry name" value="Ubiquitin-like_domsf"/>
</dbReference>
<feature type="region of interest" description="Disordered" evidence="1">
    <location>
        <begin position="174"/>
        <end position="302"/>
    </location>
</feature>
<feature type="compositionally biased region" description="Basic and acidic residues" evidence="1">
    <location>
        <begin position="206"/>
        <end position="225"/>
    </location>
</feature>
<dbReference type="InterPro" id="IPR021569">
    <property type="entry name" value="TUG-UBL1"/>
</dbReference>
<feature type="compositionally biased region" description="Low complexity" evidence="1">
    <location>
        <begin position="249"/>
        <end position="271"/>
    </location>
</feature>
<reference evidence="3 4" key="1">
    <citation type="submission" date="2024-03" db="EMBL/GenBank/DDBJ databases">
        <authorList>
            <person name="Brejova B."/>
        </authorList>
    </citation>
    <scope>NUCLEOTIDE SEQUENCE [LARGE SCALE GENOMIC DNA]</scope>
    <source>
        <strain evidence="3 4">CBS 14171</strain>
    </source>
</reference>
<sequence>MATITVNVSYLTKPKKVSISKISPVSQLVSQCLQLYDIDTDYTGELYHNDKKLDTGLPIRLTNLINNSKLVLKVKKADLNKEINVKLITERGQSVGKFKATVLLLQVLDHFKIDPSKPTQLRVLNMTVDFTHYATTTLGTVVGNADSVAMRLENLKSSQEKELINKRQQEAVRLQMQQDKLRREQEEKRNQEKEEEAQAQAKKKKKEQEQDDARKEDEVEQKEQEPVESIEDENMDSASTKDDVEMGVETTEAETGTSTTEETPGSEAESSYVYKEEEFETTPQLYVPSNEPQRAYENPDEDYHTTVHQLKTYQSTIRSSGQRPKKTASSKVPSKYLIRIKFPDGSILQINFLENIAEIKFGQLIKKIDELLLPRFIGNYNLKIGYPPFTKLQQSFALNNELLYKLPDFKAEQVSLIWELSNYDATSSSSFQKGPFLNNGSTDLIIKPSDELPERKLERHRGQLPGDESVKSKKSLLSSTNSTSKDEGKKSSLMSKIPKWMRINK</sequence>
<evidence type="ECO:0000256" key="1">
    <source>
        <dbReference type="SAM" id="MobiDB-lite"/>
    </source>
</evidence>
<evidence type="ECO:0000313" key="4">
    <source>
        <dbReference type="Proteomes" id="UP001497383"/>
    </source>
</evidence>
<gene>
    <name evidence="3" type="ORF">LODBEIA_P36270</name>
</gene>
<keyword evidence="4" id="KW-1185">Reference proteome</keyword>
<feature type="compositionally biased region" description="Acidic residues" evidence="1">
    <location>
        <begin position="226"/>
        <end position="235"/>
    </location>
</feature>
<feature type="compositionally biased region" description="Basic and acidic residues" evidence="1">
    <location>
        <begin position="179"/>
        <end position="192"/>
    </location>
</feature>
<dbReference type="Proteomes" id="UP001497383">
    <property type="component" value="Chromosome 4"/>
</dbReference>
<dbReference type="Pfam" id="PF11470">
    <property type="entry name" value="TUG-UBL1"/>
    <property type="match status" value="1"/>
</dbReference>
<evidence type="ECO:0000259" key="2">
    <source>
        <dbReference type="Pfam" id="PF11470"/>
    </source>
</evidence>
<dbReference type="PANTHER" id="PTHR46467:SF1">
    <property type="entry name" value="TETHER CONTAINING UBX DOMAIN FOR GLUT4"/>
    <property type="match status" value="1"/>
</dbReference>
<dbReference type="RefSeq" id="XP_066830565.1">
    <property type="nucleotide sequence ID" value="XM_066973758.1"/>
</dbReference>
<dbReference type="PANTHER" id="PTHR46467">
    <property type="entry name" value="TETHER CONTAINING UBX DOMAIN FOR GLUT4"/>
    <property type="match status" value="1"/>
</dbReference>
<dbReference type="SUPFAM" id="SSF54236">
    <property type="entry name" value="Ubiquitin-like"/>
    <property type="match status" value="1"/>
</dbReference>
<dbReference type="GeneID" id="92208823"/>
<protein>
    <recommendedName>
        <fullName evidence="2">TUG ubiquitin-like domain-containing protein</fullName>
    </recommendedName>
</protein>
<evidence type="ECO:0000313" key="3">
    <source>
        <dbReference type="EMBL" id="CAK9439527.1"/>
    </source>
</evidence>
<dbReference type="Gene3D" id="3.10.20.90">
    <property type="entry name" value="Phosphatidylinositol 3-kinase Catalytic Subunit, Chain A, domain 1"/>
    <property type="match status" value="1"/>
</dbReference>
<proteinExistence type="predicted"/>
<feature type="domain" description="TUG ubiquitin-like" evidence="2">
    <location>
        <begin position="9"/>
        <end position="72"/>
    </location>
</feature>
<organism evidence="3 4">
    <name type="scientific">Lodderomyces beijingensis</name>
    <dbReference type="NCBI Taxonomy" id="1775926"/>
    <lineage>
        <taxon>Eukaryota</taxon>
        <taxon>Fungi</taxon>
        <taxon>Dikarya</taxon>
        <taxon>Ascomycota</taxon>
        <taxon>Saccharomycotina</taxon>
        <taxon>Pichiomycetes</taxon>
        <taxon>Debaryomycetaceae</taxon>
        <taxon>Candida/Lodderomyces clade</taxon>
        <taxon>Lodderomyces</taxon>
    </lineage>
</organism>
<dbReference type="EMBL" id="OZ022408">
    <property type="protein sequence ID" value="CAK9439527.1"/>
    <property type="molecule type" value="Genomic_DNA"/>
</dbReference>
<name>A0ABP0ZMM0_9ASCO</name>
<accession>A0ABP0ZMM0</accession>
<feature type="region of interest" description="Disordered" evidence="1">
    <location>
        <begin position="458"/>
        <end position="505"/>
    </location>
</feature>